<accession>A0A4R3I1J4</accession>
<evidence type="ECO:0000256" key="4">
    <source>
        <dbReference type="ARBA" id="ARBA00022989"/>
    </source>
</evidence>
<dbReference type="Gene3D" id="3.30.700.10">
    <property type="entry name" value="Glycoprotein, Type 4 Pilin"/>
    <property type="match status" value="1"/>
</dbReference>
<dbReference type="Pfam" id="PF07963">
    <property type="entry name" value="N_methyl"/>
    <property type="match status" value="1"/>
</dbReference>
<dbReference type="NCBIfam" id="TIGR02532">
    <property type="entry name" value="IV_pilin_GFxxxE"/>
    <property type="match status" value="1"/>
</dbReference>
<dbReference type="InterPro" id="IPR012902">
    <property type="entry name" value="N_methyl_site"/>
</dbReference>
<evidence type="ECO:0000256" key="6">
    <source>
        <dbReference type="SAM" id="Phobius"/>
    </source>
</evidence>
<evidence type="ECO:0000256" key="5">
    <source>
        <dbReference type="ARBA" id="ARBA00023136"/>
    </source>
</evidence>
<keyword evidence="4 6" id="KW-1133">Transmembrane helix</keyword>
<dbReference type="PANTHER" id="PTHR30093:SF44">
    <property type="entry name" value="TYPE II SECRETION SYSTEM CORE PROTEIN G"/>
    <property type="match status" value="1"/>
</dbReference>
<comment type="caution">
    <text evidence="7">The sequence shown here is derived from an EMBL/GenBank/DDBJ whole genome shotgun (WGS) entry which is preliminary data.</text>
</comment>
<reference evidence="7 8" key="1">
    <citation type="submission" date="2019-03" db="EMBL/GenBank/DDBJ databases">
        <title>Genomic Encyclopedia of Type Strains, Phase IV (KMG-IV): sequencing the most valuable type-strain genomes for metagenomic binning, comparative biology and taxonomic classification.</title>
        <authorList>
            <person name="Goeker M."/>
        </authorList>
    </citation>
    <scope>NUCLEOTIDE SEQUENCE [LARGE SCALE GENOMIC DNA]</scope>
    <source>
        <strain evidence="7 8">DSM 7445</strain>
    </source>
</reference>
<feature type="transmembrane region" description="Helical" evidence="6">
    <location>
        <begin position="9"/>
        <end position="29"/>
    </location>
</feature>
<keyword evidence="8" id="KW-1185">Reference proteome</keyword>
<dbReference type="PROSITE" id="PS00409">
    <property type="entry name" value="PROKAR_NTER_METHYL"/>
    <property type="match status" value="1"/>
</dbReference>
<keyword evidence="5 6" id="KW-0472">Membrane</keyword>
<dbReference type="AlphaFoldDB" id="A0A4R3I1J4"/>
<evidence type="ECO:0000256" key="3">
    <source>
        <dbReference type="ARBA" id="ARBA00022692"/>
    </source>
</evidence>
<evidence type="ECO:0000256" key="1">
    <source>
        <dbReference type="ARBA" id="ARBA00004167"/>
    </source>
</evidence>
<keyword evidence="3 6" id="KW-0812">Transmembrane</keyword>
<sequence length="148" mass="14499">MNKNTQQGFTLIELVVVIVILGILAATALPKFVDLSTEAGTAAANGVAGSIASATSVNYAASVAGKKKADGTTELNAANICTDTALKDLVTGITLLPSTGTPANGNQYKVSGTGDCSGSSAGKAVTCQVTGYKGNAANATVICTGAVS</sequence>
<dbReference type="PANTHER" id="PTHR30093">
    <property type="entry name" value="GENERAL SECRETION PATHWAY PROTEIN G"/>
    <property type="match status" value="1"/>
</dbReference>
<organism evidence="7 8">
    <name type="scientific">Paucimonas lemoignei</name>
    <name type="common">Pseudomonas lemoignei</name>
    <dbReference type="NCBI Taxonomy" id="29443"/>
    <lineage>
        <taxon>Bacteria</taxon>
        <taxon>Pseudomonadati</taxon>
        <taxon>Pseudomonadota</taxon>
        <taxon>Betaproteobacteria</taxon>
        <taxon>Burkholderiales</taxon>
        <taxon>Burkholderiaceae</taxon>
        <taxon>Paucimonas</taxon>
    </lineage>
</organism>
<dbReference type="InterPro" id="IPR045584">
    <property type="entry name" value="Pilin-like"/>
</dbReference>
<dbReference type="SUPFAM" id="SSF54523">
    <property type="entry name" value="Pili subunits"/>
    <property type="match status" value="1"/>
</dbReference>
<proteinExistence type="predicted"/>
<dbReference type="Proteomes" id="UP000295382">
    <property type="component" value="Unassembled WGS sequence"/>
</dbReference>
<name>A0A4R3I1J4_PAULE</name>
<dbReference type="EMBL" id="SLZQ01000001">
    <property type="protein sequence ID" value="TCS39074.1"/>
    <property type="molecule type" value="Genomic_DNA"/>
</dbReference>
<gene>
    <name evidence="7" type="ORF">EDC30_10124</name>
</gene>
<evidence type="ECO:0000313" key="7">
    <source>
        <dbReference type="EMBL" id="TCS39074.1"/>
    </source>
</evidence>
<evidence type="ECO:0000256" key="2">
    <source>
        <dbReference type="ARBA" id="ARBA00022481"/>
    </source>
</evidence>
<keyword evidence="2" id="KW-0488">Methylation</keyword>
<protein>
    <submittedName>
        <fullName evidence="7">MSHA pilin protein MshA</fullName>
    </submittedName>
</protein>
<dbReference type="GO" id="GO:0016020">
    <property type="term" value="C:membrane"/>
    <property type="evidence" value="ECO:0007669"/>
    <property type="project" value="UniProtKB-SubCell"/>
</dbReference>
<comment type="subcellular location">
    <subcellularLocation>
        <location evidence="1">Membrane</location>
        <topology evidence="1">Single-pass membrane protein</topology>
    </subcellularLocation>
</comment>
<dbReference type="RefSeq" id="WP_279389741.1">
    <property type="nucleotide sequence ID" value="NZ_SLZQ01000001.1"/>
</dbReference>
<evidence type="ECO:0000313" key="8">
    <source>
        <dbReference type="Proteomes" id="UP000295382"/>
    </source>
</evidence>